<feature type="transmembrane region" description="Helical" evidence="1">
    <location>
        <begin position="195"/>
        <end position="216"/>
    </location>
</feature>
<feature type="transmembrane region" description="Helical" evidence="1">
    <location>
        <begin position="162"/>
        <end position="189"/>
    </location>
</feature>
<organism evidence="2">
    <name type="scientific">hydrothermal vent metagenome</name>
    <dbReference type="NCBI Taxonomy" id="652676"/>
    <lineage>
        <taxon>unclassified sequences</taxon>
        <taxon>metagenomes</taxon>
        <taxon>ecological metagenomes</taxon>
    </lineage>
</organism>
<feature type="transmembrane region" description="Helical" evidence="1">
    <location>
        <begin position="46"/>
        <end position="67"/>
    </location>
</feature>
<evidence type="ECO:0000256" key="1">
    <source>
        <dbReference type="SAM" id="Phobius"/>
    </source>
</evidence>
<feature type="transmembrane region" description="Helical" evidence="1">
    <location>
        <begin position="87"/>
        <end position="106"/>
    </location>
</feature>
<sequence length="223" mass="24088">MDEPAPPQLALAILRSALRLLALVVVAYLLHRLILWAQPRLEASSYSWAMPGLTLAMLLLYALLIAIPFVPGIEIGLSLLMISGPDWALPVWIATTLGLALALIAGCRVSYDWLHRVFADLRLTKASALLERIQPLTTAERVTLLQSRLPARIGPVIMKFRYLALAALINIPGNSVIGGGGGIALLAGLSGLFRLPVALITVALATAPVPLIVWLFDWKIPWA</sequence>
<protein>
    <submittedName>
        <fullName evidence="2">Uncharacterized protein</fullName>
    </submittedName>
</protein>
<keyword evidence="1" id="KW-0472">Membrane</keyword>
<proteinExistence type="predicted"/>
<accession>A0A3B0S044</accession>
<keyword evidence="1" id="KW-1133">Transmembrane helix</keyword>
<feature type="transmembrane region" description="Helical" evidence="1">
    <location>
        <begin position="12"/>
        <end position="34"/>
    </location>
</feature>
<dbReference type="EMBL" id="UOEG01000114">
    <property type="protein sequence ID" value="VAV94206.1"/>
    <property type="molecule type" value="Genomic_DNA"/>
</dbReference>
<dbReference type="AlphaFoldDB" id="A0A3B0S044"/>
<keyword evidence="1" id="KW-0812">Transmembrane</keyword>
<evidence type="ECO:0000313" key="2">
    <source>
        <dbReference type="EMBL" id="VAV94206.1"/>
    </source>
</evidence>
<reference evidence="2" key="1">
    <citation type="submission" date="2018-06" db="EMBL/GenBank/DDBJ databases">
        <authorList>
            <person name="Zhirakovskaya E."/>
        </authorList>
    </citation>
    <scope>NUCLEOTIDE SEQUENCE</scope>
</reference>
<name>A0A3B0S044_9ZZZZ</name>
<gene>
    <name evidence="2" type="ORF">MNBD_ALPHA07-821</name>
</gene>